<comment type="caution">
    <text evidence="1">The sequence shown here is derived from an EMBL/GenBank/DDBJ whole genome shotgun (WGS) entry which is preliminary data.</text>
</comment>
<organism evidence="1 2">
    <name type="scientific">Pontibacter fetidus</name>
    <dbReference type="NCBI Taxonomy" id="2700082"/>
    <lineage>
        <taxon>Bacteria</taxon>
        <taxon>Pseudomonadati</taxon>
        <taxon>Bacteroidota</taxon>
        <taxon>Cytophagia</taxon>
        <taxon>Cytophagales</taxon>
        <taxon>Hymenobacteraceae</taxon>
        <taxon>Pontibacter</taxon>
    </lineage>
</organism>
<dbReference type="EMBL" id="JAAEAA010000004">
    <property type="protein sequence ID" value="NDK55199.1"/>
    <property type="molecule type" value="Genomic_DNA"/>
</dbReference>
<name>A0A6B2GWA0_9BACT</name>
<evidence type="ECO:0000313" key="2">
    <source>
        <dbReference type="Proteomes" id="UP000478546"/>
    </source>
</evidence>
<dbReference type="AlphaFoldDB" id="A0A6B2GWA0"/>
<accession>A0A6B2GWA0</accession>
<sequence>MSLHTYFSTIASESGDSRTQHVASWMLAPVETIVYGYDQTLTKIAHAARSHNP</sequence>
<gene>
    <name evidence="1" type="ORF">GWO68_04635</name>
</gene>
<evidence type="ECO:0000313" key="1">
    <source>
        <dbReference type="EMBL" id="NDK55199.1"/>
    </source>
</evidence>
<dbReference type="Proteomes" id="UP000478546">
    <property type="component" value="Unassembled WGS sequence"/>
</dbReference>
<dbReference type="RefSeq" id="WP_162345249.1">
    <property type="nucleotide sequence ID" value="NZ_JAAEAA010000004.1"/>
</dbReference>
<protein>
    <submittedName>
        <fullName evidence="1">Uncharacterized protein</fullName>
    </submittedName>
</protein>
<reference evidence="1 2" key="1">
    <citation type="submission" date="2020-01" db="EMBL/GenBank/DDBJ databases">
        <authorList>
            <person name="Kim M.K."/>
        </authorList>
    </citation>
    <scope>NUCLEOTIDE SEQUENCE [LARGE SCALE GENOMIC DNA]</scope>
    <source>
        <strain evidence="1 2">BT213</strain>
    </source>
</reference>
<keyword evidence="2" id="KW-1185">Reference proteome</keyword>
<proteinExistence type="predicted"/>